<evidence type="ECO:0000313" key="1">
    <source>
        <dbReference type="EMBL" id="RHZ62751.1"/>
    </source>
</evidence>
<dbReference type="EMBL" id="PQFF01000306">
    <property type="protein sequence ID" value="RHZ62751.1"/>
    <property type="molecule type" value="Genomic_DNA"/>
</dbReference>
<organism evidence="1 2">
    <name type="scientific">Diversispora epigaea</name>
    <dbReference type="NCBI Taxonomy" id="1348612"/>
    <lineage>
        <taxon>Eukaryota</taxon>
        <taxon>Fungi</taxon>
        <taxon>Fungi incertae sedis</taxon>
        <taxon>Mucoromycota</taxon>
        <taxon>Glomeromycotina</taxon>
        <taxon>Glomeromycetes</taxon>
        <taxon>Diversisporales</taxon>
        <taxon>Diversisporaceae</taxon>
        <taxon>Diversispora</taxon>
    </lineage>
</organism>
<proteinExistence type="predicted"/>
<gene>
    <name evidence="1" type="ORF">Glove_335g36</name>
</gene>
<evidence type="ECO:0000313" key="2">
    <source>
        <dbReference type="Proteomes" id="UP000266861"/>
    </source>
</evidence>
<comment type="caution">
    <text evidence="1">The sequence shown here is derived from an EMBL/GenBank/DDBJ whole genome shotgun (WGS) entry which is preliminary data.</text>
</comment>
<dbReference type="AlphaFoldDB" id="A0A397HHY4"/>
<sequence>MPIVPLRSCRPSKGGPNYLAERPCTTTHRIRKELSICQSLLCLDLVSFPVLSQIKPQAPPWWCPSVNSFKFQPCDHTPPGTQTLWFPVRCRTRHYKIICVRSLVGIVYG</sequence>
<dbReference type="OrthoDB" id="2092934at2759"/>
<protein>
    <submittedName>
        <fullName evidence="1">Uncharacterized protein</fullName>
    </submittedName>
</protein>
<dbReference type="Proteomes" id="UP000266861">
    <property type="component" value="Unassembled WGS sequence"/>
</dbReference>
<name>A0A397HHY4_9GLOM</name>
<accession>A0A397HHY4</accession>
<reference evidence="1 2" key="1">
    <citation type="submission" date="2018-08" db="EMBL/GenBank/DDBJ databases">
        <title>Genome and evolution of the arbuscular mycorrhizal fungus Diversispora epigaea (formerly Glomus versiforme) and its bacterial endosymbionts.</title>
        <authorList>
            <person name="Sun X."/>
            <person name="Fei Z."/>
            <person name="Harrison M."/>
        </authorList>
    </citation>
    <scope>NUCLEOTIDE SEQUENCE [LARGE SCALE GENOMIC DNA]</scope>
    <source>
        <strain evidence="1 2">IT104</strain>
    </source>
</reference>
<keyword evidence="2" id="KW-1185">Reference proteome</keyword>